<evidence type="ECO:0000313" key="1">
    <source>
        <dbReference type="EMBL" id="MBW6392703.1"/>
    </source>
</evidence>
<proteinExistence type="predicted"/>
<dbReference type="RefSeq" id="WP_219793071.1">
    <property type="nucleotide sequence ID" value="NZ_JAHYCA010000006.1"/>
</dbReference>
<reference evidence="1 2" key="1">
    <citation type="submission" date="2021-07" db="EMBL/GenBank/DDBJ databases">
        <authorList>
            <person name="So Y."/>
        </authorList>
    </citation>
    <scope>NUCLEOTIDE SEQUENCE [LARGE SCALE GENOMIC DNA]</scope>
    <source>
        <strain evidence="1 2">Y3S6</strain>
    </source>
</reference>
<dbReference type="EMBL" id="JAHYCA010000006">
    <property type="protein sequence ID" value="MBW6392703.1"/>
    <property type="molecule type" value="Genomic_DNA"/>
</dbReference>
<name>A0ABS6ZRI4_9GAMM</name>
<dbReference type="Proteomes" id="UP000769617">
    <property type="component" value="Unassembled WGS sequence"/>
</dbReference>
<evidence type="ECO:0000313" key="2">
    <source>
        <dbReference type="Proteomes" id="UP000769617"/>
    </source>
</evidence>
<sequence length="61" mass="6764">MFGSRTQRDEVSRTRAIGSEVTTGGDLLVASGLDQTYQAARLRILACENSRTRYSHEISKC</sequence>
<accession>A0ABS6ZRI4</accession>
<organism evidence="1 2">
    <name type="scientific">Billgrantia antri</name>
    <dbReference type="NCBI Taxonomy" id="2846777"/>
    <lineage>
        <taxon>Bacteria</taxon>
        <taxon>Pseudomonadati</taxon>
        <taxon>Pseudomonadota</taxon>
        <taxon>Gammaproteobacteria</taxon>
        <taxon>Oceanospirillales</taxon>
        <taxon>Halomonadaceae</taxon>
        <taxon>Billgrantia</taxon>
    </lineage>
</organism>
<comment type="caution">
    <text evidence="1">The sequence shown here is derived from an EMBL/GenBank/DDBJ whole genome shotgun (WGS) entry which is preliminary data.</text>
</comment>
<gene>
    <name evidence="1" type="ORF">KPL81_16230</name>
</gene>
<keyword evidence="2" id="KW-1185">Reference proteome</keyword>
<protein>
    <submittedName>
        <fullName evidence="1">Uncharacterized protein</fullName>
    </submittedName>
</protein>